<evidence type="ECO:0000256" key="4">
    <source>
        <dbReference type="ARBA" id="ARBA00022643"/>
    </source>
</evidence>
<comment type="cofactor">
    <cofactor evidence="1">
        <name>FMN</name>
        <dbReference type="ChEBI" id="CHEBI:58210"/>
    </cofactor>
</comment>
<dbReference type="PANTHER" id="PTHR43673:SF2">
    <property type="entry name" value="NITROREDUCTASE"/>
    <property type="match status" value="1"/>
</dbReference>
<proteinExistence type="inferred from homology"/>
<dbReference type="InterPro" id="IPR029479">
    <property type="entry name" value="Nitroreductase"/>
</dbReference>
<keyword evidence="5" id="KW-0560">Oxidoreductase</keyword>
<evidence type="ECO:0000256" key="1">
    <source>
        <dbReference type="ARBA" id="ARBA00001917"/>
    </source>
</evidence>
<dbReference type="SUPFAM" id="SSF55469">
    <property type="entry name" value="FMN-dependent nitroreductase-like"/>
    <property type="match status" value="1"/>
</dbReference>
<dbReference type="GO" id="GO:0016491">
    <property type="term" value="F:oxidoreductase activity"/>
    <property type="evidence" value="ECO:0007669"/>
    <property type="project" value="UniProtKB-KW"/>
</dbReference>
<dbReference type="InterPro" id="IPR000415">
    <property type="entry name" value="Nitroreductase-like"/>
</dbReference>
<reference evidence="7" key="1">
    <citation type="journal article" date="2015" name="Proc. Natl. Acad. Sci. U.S.A.">
        <title>Networks of energetic and metabolic interactions define dynamics in microbial communities.</title>
        <authorList>
            <person name="Embree M."/>
            <person name="Liu J.K."/>
            <person name="Al-Bassam M.M."/>
            <person name="Zengler K."/>
        </authorList>
    </citation>
    <scope>NUCLEOTIDE SEQUENCE</scope>
</reference>
<dbReference type="AlphaFoldDB" id="A0A0W8EXV6"/>
<dbReference type="Gene3D" id="3.40.109.10">
    <property type="entry name" value="NADH Oxidase"/>
    <property type="match status" value="1"/>
</dbReference>
<name>A0A0W8EXV6_9ZZZZ</name>
<keyword evidence="3" id="KW-0285">Flavoprotein</keyword>
<keyword evidence="4" id="KW-0288">FMN</keyword>
<accession>A0A0W8EXV6</accession>
<evidence type="ECO:0000256" key="5">
    <source>
        <dbReference type="ARBA" id="ARBA00023002"/>
    </source>
</evidence>
<evidence type="ECO:0000256" key="3">
    <source>
        <dbReference type="ARBA" id="ARBA00022630"/>
    </source>
</evidence>
<evidence type="ECO:0000256" key="2">
    <source>
        <dbReference type="ARBA" id="ARBA00007118"/>
    </source>
</evidence>
<sequence>MDSSEFFDFLNTRCSVRDYSSDELTDDELAFLLQCATTAPSAGNLEAWDLVLVRDPGRKESLSDAAFAQPQVKNAPALFVVCANYVRSMSRYGERGILYAVQDATIACTYFMLAAHARQVRSCWVGAFDEDEVREILDLPAHIRPVAILCLGKGSLPVRLTERMAAGEHFHPESW</sequence>
<dbReference type="EMBL" id="LNQE01001716">
    <property type="protein sequence ID" value="KUG13440.1"/>
    <property type="molecule type" value="Genomic_DNA"/>
</dbReference>
<dbReference type="Pfam" id="PF00881">
    <property type="entry name" value="Nitroreductase"/>
    <property type="match status" value="1"/>
</dbReference>
<dbReference type="PANTHER" id="PTHR43673">
    <property type="entry name" value="NAD(P)H NITROREDUCTASE YDGI-RELATED"/>
    <property type="match status" value="1"/>
</dbReference>
<comment type="similarity">
    <text evidence="2">Belongs to the nitroreductase family.</text>
</comment>
<feature type="domain" description="Nitroreductase" evidence="6">
    <location>
        <begin position="12"/>
        <end position="153"/>
    </location>
</feature>
<gene>
    <name evidence="7" type="ORF">ASZ90_016367</name>
</gene>
<comment type="caution">
    <text evidence="7">The sequence shown here is derived from an EMBL/GenBank/DDBJ whole genome shotgun (WGS) entry which is preliminary data.</text>
</comment>
<evidence type="ECO:0000313" key="7">
    <source>
        <dbReference type="EMBL" id="KUG13440.1"/>
    </source>
</evidence>
<protein>
    <recommendedName>
        <fullName evidence="6">Nitroreductase domain-containing protein</fullName>
    </recommendedName>
</protein>
<organism evidence="7">
    <name type="scientific">hydrocarbon metagenome</name>
    <dbReference type="NCBI Taxonomy" id="938273"/>
    <lineage>
        <taxon>unclassified sequences</taxon>
        <taxon>metagenomes</taxon>
        <taxon>ecological metagenomes</taxon>
    </lineage>
</organism>
<evidence type="ECO:0000259" key="6">
    <source>
        <dbReference type="Pfam" id="PF00881"/>
    </source>
</evidence>